<gene>
    <name evidence="1" type="primary">Contig18519.g19675</name>
    <name evidence="1" type="ORF">STYLEM_16640</name>
</gene>
<evidence type="ECO:0000313" key="1">
    <source>
        <dbReference type="EMBL" id="CDW87534.1"/>
    </source>
</evidence>
<sequence>MQNIVAESYRVKAHLIFDRECLFKRPISQNNNEAREWQGFIKDIKNTIRTTSQKQKGEIIQTIHSVQNKIQIDQKNLQEQFSNLNDKFEEIQQTNENVLNFLKRNLSAKLMKADLMDNAIHLNTSGLNMQVKAIDKQVKQLDDQFKELAQGLDAKVLKIQDEMEFIRNSLIQLLQKNNQ</sequence>
<dbReference type="Proteomes" id="UP000039865">
    <property type="component" value="Unassembled WGS sequence"/>
</dbReference>
<name>A0A078AZF5_STYLE</name>
<protein>
    <submittedName>
        <fullName evidence="1">Uncharacterized protein</fullName>
    </submittedName>
</protein>
<dbReference type="EMBL" id="CCKQ01015705">
    <property type="protein sequence ID" value="CDW87534.1"/>
    <property type="molecule type" value="Genomic_DNA"/>
</dbReference>
<accession>A0A078AZF5</accession>
<evidence type="ECO:0000313" key="2">
    <source>
        <dbReference type="Proteomes" id="UP000039865"/>
    </source>
</evidence>
<dbReference type="InParanoid" id="A0A078AZF5"/>
<proteinExistence type="predicted"/>
<dbReference type="AlphaFoldDB" id="A0A078AZF5"/>
<keyword evidence="2" id="KW-1185">Reference proteome</keyword>
<organism evidence="1 2">
    <name type="scientific">Stylonychia lemnae</name>
    <name type="common">Ciliate</name>
    <dbReference type="NCBI Taxonomy" id="5949"/>
    <lineage>
        <taxon>Eukaryota</taxon>
        <taxon>Sar</taxon>
        <taxon>Alveolata</taxon>
        <taxon>Ciliophora</taxon>
        <taxon>Intramacronucleata</taxon>
        <taxon>Spirotrichea</taxon>
        <taxon>Stichotrichia</taxon>
        <taxon>Sporadotrichida</taxon>
        <taxon>Oxytrichidae</taxon>
        <taxon>Stylonychinae</taxon>
        <taxon>Stylonychia</taxon>
    </lineage>
</organism>
<reference evidence="1 2" key="1">
    <citation type="submission" date="2014-06" db="EMBL/GenBank/DDBJ databases">
        <authorList>
            <person name="Swart Estienne"/>
        </authorList>
    </citation>
    <scope>NUCLEOTIDE SEQUENCE [LARGE SCALE GENOMIC DNA]</scope>
    <source>
        <strain evidence="1 2">130c</strain>
    </source>
</reference>